<gene>
    <name evidence="4" type="ORF">M0813_02613</name>
</gene>
<dbReference type="Proteomes" id="UP001150062">
    <property type="component" value="Unassembled WGS sequence"/>
</dbReference>
<name>A0ABQ8YDU4_9EUKA</name>
<accession>A0ABQ8YDU4</accession>
<organism evidence="4 5">
    <name type="scientific">Anaeramoeba flamelloides</name>
    <dbReference type="NCBI Taxonomy" id="1746091"/>
    <lineage>
        <taxon>Eukaryota</taxon>
        <taxon>Metamonada</taxon>
        <taxon>Anaeramoebidae</taxon>
        <taxon>Anaeramoeba</taxon>
    </lineage>
</organism>
<reference evidence="4" key="1">
    <citation type="submission" date="2022-08" db="EMBL/GenBank/DDBJ databases">
        <title>Novel sulfate-reducing endosymbionts in the free-living metamonad Anaeramoeba.</title>
        <authorList>
            <person name="Jerlstrom-Hultqvist J."/>
            <person name="Cepicka I."/>
            <person name="Gallot-Lavallee L."/>
            <person name="Salas-Leiva D."/>
            <person name="Curtis B.A."/>
            <person name="Zahonova K."/>
            <person name="Pipaliya S."/>
            <person name="Dacks J."/>
            <person name="Roger A.J."/>
        </authorList>
    </citation>
    <scope>NUCLEOTIDE SEQUENCE</scope>
    <source>
        <strain evidence="4">Schooner1</strain>
    </source>
</reference>
<evidence type="ECO:0000256" key="1">
    <source>
        <dbReference type="ARBA" id="ARBA00005436"/>
    </source>
</evidence>
<dbReference type="EMBL" id="JAOAOG010000173">
    <property type="protein sequence ID" value="KAJ6242765.1"/>
    <property type="molecule type" value="Genomic_DNA"/>
</dbReference>
<dbReference type="GO" id="GO:0005840">
    <property type="term" value="C:ribosome"/>
    <property type="evidence" value="ECO:0007669"/>
    <property type="project" value="UniProtKB-KW"/>
</dbReference>
<dbReference type="Gene3D" id="1.10.10.1410">
    <property type="match status" value="1"/>
</dbReference>
<evidence type="ECO:0000313" key="4">
    <source>
        <dbReference type="EMBL" id="KAJ6242765.1"/>
    </source>
</evidence>
<protein>
    <submittedName>
        <fullName evidence="4">60S ACIDIC ribosomal protein P1</fullName>
    </submittedName>
</protein>
<dbReference type="InterPro" id="IPR038716">
    <property type="entry name" value="P1/P2_N_sf"/>
</dbReference>
<evidence type="ECO:0000313" key="5">
    <source>
        <dbReference type="Proteomes" id="UP001150062"/>
    </source>
</evidence>
<evidence type="ECO:0000256" key="3">
    <source>
        <dbReference type="ARBA" id="ARBA00023274"/>
    </source>
</evidence>
<keyword evidence="5" id="KW-1185">Reference proteome</keyword>
<proteinExistence type="inferred from homology"/>
<keyword evidence="3" id="KW-0687">Ribonucleoprotein</keyword>
<comment type="caution">
    <text evidence="4">The sequence shown here is derived from an EMBL/GenBank/DDBJ whole genome shotgun (WGS) entry which is preliminary data.</text>
</comment>
<comment type="similarity">
    <text evidence="1">Belongs to the eukaryotic ribosomal protein P1/P2 family.</text>
</comment>
<evidence type="ECO:0000256" key="2">
    <source>
        <dbReference type="ARBA" id="ARBA00022980"/>
    </source>
</evidence>
<sequence>MENLTKMNKCEQAIVFASILLDSCNKEINADSIHDVLKKTNNECSKLLIGCWISYLKKIDIKDLVKNSASLRMIDIFNEENDGIPDPFHAFLTGDVSGSEDDDLY</sequence>
<keyword evidence="2 4" id="KW-0689">Ribosomal protein</keyword>